<protein>
    <submittedName>
        <fullName evidence="3">Nuclear transport factor 2 family protein</fullName>
    </submittedName>
</protein>
<keyword evidence="4" id="KW-1185">Reference proteome</keyword>
<gene>
    <name evidence="3" type="ORF">PSQ40_09895</name>
</gene>
<proteinExistence type="predicted"/>
<sequence length="172" mass="18463">MNLLSHFLCHCLHLRWVGAALAVCVVAGGPGLAVAAPATPAQVFEQYLAAVKAQDKAAVAALIADEVERNDFPACRPEMSHKQCLMLYIDATVLSQSGQITVLDTQVQGDTVSANLALRSELTRRAGVERVLGVDVVRVREGRIVAFRFVPDFSDPPTRRFFATLGIGPGAH</sequence>
<dbReference type="InterPro" id="IPR032710">
    <property type="entry name" value="NTF2-like_dom_sf"/>
</dbReference>
<evidence type="ECO:0000256" key="1">
    <source>
        <dbReference type="SAM" id="SignalP"/>
    </source>
</evidence>
<name>A0ABT5MYC3_9BURK</name>
<reference evidence="3 4" key="1">
    <citation type="submission" date="2023-02" db="EMBL/GenBank/DDBJ databases">
        <title>Bacterial whole genomic sequence of Curvibacter sp. HBC61.</title>
        <authorList>
            <person name="Le V."/>
            <person name="Ko S.-R."/>
            <person name="Ahn C.-Y."/>
            <person name="Oh H.-M."/>
        </authorList>
    </citation>
    <scope>NUCLEOTIDE SEQUENCE [LARGE SCALE GENOMIC DNA]</scope>
    <source>
        <strain evidence="3 4">HBC61</strain>
    </source>
</reference>
<dbReference type="InterPro" id="IPR037401">
    <property type="entry name" value="SnoaL-like"/>
</dbReference>
<dbReference type="EMBL" id="JAQSIP010000004">
    <property type="protein sequence ID" value="MDD0838880.1"/>
    <property type="molecule type" value="Genomic_DNA"/>
</dbReference>
<dbReference type="RefSeq" id="WP_273951223.1">
    <property type="nucleotide sequence ID" value="NZ_JAQSIP010000004.1"/>
</dbReference>
<dbReference type="SUPFAM" id="SSF54427">
    <property type="entry name" value="NTF2-like"/>
    <property type="match status" value="1"/>
</dbReference>
<dbReference type="Pfam" id="PF12680">
    <property type="entry name" value="SnoaL_2"/>
    <property type="match status" value="1"/>
</dbReference>
<evidence type="ECO:0000259" key="2">
    <source>
        <dbReference type="Pfam" id="PF12680"/>
    </source>
</evidence>
<feature type="domain" description="SnoaL-like" evidence="2">
    <location>
        <begin position="45"/>
        <end position="146"/>
    </location>
</feature>
<feature type="signal peptide" evidence="1">
    <location>
        <begin position="1"/>
        <end position="35"/>
    </location>
</feature>
<evidence type="ECO:0000313" key="3">
    <source>
        <dbReference type="EMBL" id="MDD0838880.1"/>
    </source>
</evidence>
<evidence type="ECO:0000313" key="4">
    <source>
        <dbReference type="Proteomes" id="UP001528673"/>
    </source>
</evidence>
<organism evidence="3 4">
    <name type="scientific">Curvibacter cyanobacteriorum</name>
    <dbReference type="NCBI Taxonomy" id="3026422"/>
    <lineage>
        <taxon>Bacteria</taxon>
        <taxon>Pseudomonadati</taxon>
        <taxon>Pseudomonadota</taxon>
        <taxon>Betaproteobacteria</taxon>
        <taxon>Burkholderiales</taxon>
        <taxon>Comamonadaceae</taxon>
        <taxon>Curvibacter</taxon>
    </lineage>
</organism>
<dbReference type="Gene3D" id="3.10.450.50">
    <property type="match status" value="1"/>
</dbReference>
<feature type="chain" id="PRO_5046664763" evidence="1">
    <location>
        <begin position="36"/>
        <end position="172"/>
    </location>
</feature>
<accession>A0ABT5MYC3</accession>
<comment type="caution">
    <text evidence="3">The sequence shown here is derived from an EMBL/GenBank/DDBJ whole genome shotgun (WGS) entry which is preliminary data.</text>
</comment>
<keyword evidence="1" id="KW-0732">Signal</keyword>
<dbReference type="Proteomes" id="UP001528673">
    <property type="component" value="Unassembled WGS sequence"/>
</dbReference>